<feature type="transmembrane region" description="Helical" evidence="1">
    <location>
        <begin position="204"/>
        <end position="224"/>
    </location>
</feature>
<dbReference type="OrthoDB" id="2953893at2759"/>
<feature type="transmembrane region" description="Helical" evidence="1">
    <location>
        <begin position="163"/>
        <end position="184"/>
    </location>
</feature>
<keyword evidence="1" id="KW-0472">Membrane</keyword>
<dbReference type="GeneID" id="59349114"/>
<proteinExistence type="predicted"/>
<dbReference type="PANTHER" id="PTHR40465">
    <property type="entry name" value="CHROMOSOME 1, WHOLE GENOME SHOTGUN SEQUENCE"/>
    <property type="match status" value="1"/>
</dbReference>
<sequence length="381" mass="42550">MCFACVTQVHGKLSTSSPWWLFSTAFVSRLKGRPHLPRVSVSLPEAMAVTVALLTLPMFIGIVVNWLLLGILLVQIYIYYAAFPQDPNWAKRGVAIVLFAELLETFSNFHDMIEIFGLGWGDMEALDRVGWAWFSTPVLGPFISSIGQGFFAYRIYLIGQSVYLPILVYLTSMLQLGAGVWGAVNMCKAGRFSALQEHDILVPTALWLSSTLICDLLIMFGMVYNLLKSRQREFNRINSTISKVLLLTVETGMICTIVVVVDLYLFLAYKKTNLHLATCFELSKFYSNSILLIFNSRARVTYPGTQHSHSSSHGSSTSRPVVENTTIIRFAGPRDNTSAATTTSESLSVLELEREKQSSYDLHVPKVEQHEDLVVSHAFAV</sequence>
<evidence type="ECO:0000256" key="1">
    <source>
        <dbReference type="SAM" id="Phobius"/>
    </source>
</evidence>
<feature type="domain" description="DUF6534" evidence="2">
    <location>
        <begin position="212"/>
        <end position="298"/>
    </location>
</feature>
<dbReference type="InterPro" id="IPR045339">
    <property type="entry name" value="DUF6534"/>
</dbReference>
<accession>A0A8H6VUQ1</accession>
<evidence type="ECO:0000259" key="2">
    <source>
        <dbReference type="Pfam" id="PF20152"/>
    </source>
</evidence>
<dbReference type="Proteomes" id="UP000636479">
    <property type="component" value="Unassembled WGS sequence"/>
</dbReference>
<keyword evidence="1" id="KW-0812">Transmembrane</keyword>
<gene>
    <name evidence="3" type="ORF">MIND_00999500</name>
</gene>
<dbReference type="PANTHER" id="PTHR40465:SF1">
    <property type="entry name" value="DUF6534 DOMAIN-CONTAINING PROTEIN"/>
    <property type="match status" value="1"/>
</dbReference>
<name>A0A8H6VUQ1_9AGAR</name>
<feature type="transmembrane region" description="Helical" evidence="1">
    <location>
        <begin position="244"/>
        <end position="269"/>
    </location>
</feature>
<dbReference type="AlphaFoldDB" id="A0A8H6VUQ1"/>
<dbReference type="EMBL" id="JACAZF010000009">
    <property type="protein sequence ID" value="KAF7294629.1"/>
    <property type="molecule type" value="Genomic_DNA"/>
</dbReference>
<evidence type="ECO:0000313" key="3">
    <source>
        <dbReference type="EMBL" id="KAF7294629.1"/>
    </source>
</evidence>
<comment type="caution">
    <text evidence="3">The sequence shown here is derived from an EMBL/GenBank/DDBJ whole genome shotgun (WGS) entry which is preliminary data.</text>
</comment>
<dbReference type="RefSeq" id="XP_037215992.1">
    <property type="nucleotide sequence ID" value="XM_037366598.1"/>
</dbReference>
<evidence type="ECO:0000313" key="4">
    <source>
        <dbReference type="Proteomes" id="UP000636479"/>
    </source>
</evidence>
<protein>
    <recommendedName>
        <fullName evidence="2">DUF6534 domain-containing protein</fullName>
    </recommendedName>
</protein>
<reference evidence="3" key="1">
    <citation type="submission" date="2020-05" db="EMBL/GenBank/DDBJ databases">
        <title>Mycena genomes resolve the evolution of fungal bioluminescence.</title>
        <authorList>
            <person name="Tsai I.J."/>
        </authorList>
    </citation>
    <scope>NUCLEOTIDE SEQUENCE</scope>
    <source>
        <strain evidence="3">171206Taipei</strain>
    </source>
</reference>
<keyword evidence="1" id="KW-1133">Transmembrane helix</keyword>
<feature type="transmembrane region" description="Helical" evidence="1">
    <location>
        <begin position="130"/>
        <end position="151"/>
    </location>
</feature>
<dbReference type="Pfam" id="PF20152">
    <property type="entry name" value="DUF6534"/>
    <property type="match status" value="1"/>
</dbReference>
<keyword evidence="4" id="KW-1185">Reference proteome</keyword>
<organism evidence="3 4">
    <name type="scientific">Mycena indigotica</name>
    <dbReference type="NCBI Taxonomy" id="2126181"/>
    <lineage>
        <taxon>Eukaryota</taxon>
        <taxon>Fungi</taxon>
        <taxon>Dikarya</taxon>
        <taxon>Basidiomycota</taxon>
        <taxon>Agaricomycotina</taxon>
        <taxon>Agaricomycetes</taxon>
        <taxon>Agaricomycetidae</taxon>
        <taxon>Agaricales</taxon>
        <taxon>Marasmiineae</taxon>
        <taxon>Mycenaceae</taxon>
        <taxon>Mycena</taxon>
    </lineage>
</organism>
<feature type="transmembrane region" description="Helical" evidence="1">
    <location>
        <begin position="47"/>
        <end position="80"/>
    </location>
</feature>